<gene>
    <name evidence="4" type="ORF">HPP92_013184</name>
</gene>
<evidence type="ECO:0000256" key="1">
    <source>
        <dbReference type="SAM" id="MobiDB-lite"/>
    </source>
</evidence>
<dbReference type="EMBL" id="JADCNM010000006">
    <property type="protein sequence ID" value="KAG0478465.1"/>
    <property type="molecule type" value="Genomic_DNA"/>
</dbReference>
<evidence type="ECO:0000313" key="4">
    <source>
        <dbReference type="EMBL" id="KAG0478465.1"/>
    </source>
</evidence>
<dbReference type="InterPro" id="IPR039265">
    <property type="entry name" value="DIR1-like"/>
</dbReference>
<dbReference type="AlphaFoldDB" id="A0A835UZR9"/>
<dbReference type="SUPFAM" id="SSF47699">
    <property type="entry name" value="Bifunctional inhibitor/lipid-transfer protein/seed storage 2S albumin"/>
    <property type="match status" value="1"/>
</dbReference>
<evidence type="ECO:0000256" key="2">
    <source>
        <dbReference type="SAM" id="Phobius"/>
    </source>
</evidence>
<protein>
    <recommendedName>
        <fullName evidence="3">Bifunctional inhibitor/plant lipid transfer protein/seed storage helical domain-containing protein</fullName>
    </recommendedName>
</protein>
<dbReference type="GO" id="GO:0009627">
    <property type="term" value="P:systemic acquired resistance"/>
    <property type="evidence" value="ECO:0007669"/>
    <property type="project" value="InterPro"/>
</dbReference>
<dbReference type="Gene3D" id="1.10.110.10">
    <property type="entry name" value="Plant lipid-transfer and hydrophobic proteins"/>
    <property type="match status" value="1"/>
</dbReference>
<dbReference type="InterPro" id="IPR036312">
    <property type="entry name" value="Bifun_inhib/LTP/seed_sf"/>
</dbReference>
<dbReference type="PANTHER" id="PTHR33122:SF63">
    <property type="entry name" value="BIFUNCTIONAL INHIBITOR_PLANT LIPID TRANSFER PROTEIN_SEED STORAGE HELICAL DOMAIN-CONTAINING PROTEIN"/>
    <property type="match status" value="1"/>
</dbReference>
<dbReference type="OrthoDB" id="643149at2759"/>
<feature type="transmembrane region" description="Helical" evidence="2">
    <location>
        <begin position="48"/>
        <end position="69"/>
    </location>
</feature>
<dbReference type="InterPro" id="IPR044741">
    <property type="entry name" value="NsLTP-like"/>
</dbReference>
<evidence type="ECO:0000313" key="5">
    <source>
        <dbReference type="Proteomes" id="UP000639772"/>
    </source>
</evidence>
<accession>A0A835UZR9</accession>
<reference evidence="4 5" key="1">
    <citation type="journal article" date="2020" name="Nat. Food">
        <title>A phased Vanilla planifolia genome enables genetic improvement of flavour and production.</title>
        <authorList>
            <person name="Hasing T."/>
            <person name="Tang H."/>
            <person name="Brym M."/>
            <person name="Khazi F."/>
            <person name="Huang T."/>
            <person name="Chambers A.H."/>
        </authorList>
    </citation>
    <scope>NUCLEOTIDE SEQUENCE [LARGE SCALE GENOMIC DNA]</scope>
    <source>
        <tissue evidence="4">Leaf</tissue>
    </source>
</reference>
<feature type="region of interest" description="Disordered" evidence="1">
    <location>
        <begin position="1"/>
        <end position="23"/>
    </location>
</feature>
<dbReference type="Pfam" id="PF14368">
    <property type="entry name" value="LTP_2"/>
    <property type="match status" value="1"/>
</dbReference>
<feature type="domain" description="Bifunctional inhibitor/plant lipid transfer protein/seed storage helical" evidence="3">
    <location>
        <begin position="75"/>
        <end position="152"/>
    </location>
</feature>
<dbReference type="InterPro" id="IPR016140">
    <property type="entry name" value="Bifunc_inhib/LTP/seed_store"/>
</dbReference>
<comment type="caution">
    <text evidence="4">The sequence shown here is derived from an EMBL/GenBank/DDBJ whole genome shotgun (WGS) entry which is preliminary data.</text>
</comment>
<sequence>MQLQNPMATRERSPLTGLPSHLLLKPADLSPSFTSATKTSEIMAQKPTWTTTFALAMTLALLLSAVWAADTWKLCNMTQEGLAACRPAISEPAQKGASPPGPTDACCAALGQADLACLCGYKNSGLLSYFGIDPDLAMQLPVKCNLPAPAKC</sequence>
<keyword evidence="2" id="KW-0812">Transmembrane</keyword>
<organism evidence="4 5">
    <name type="scientific">Vanilla planifolia</name>
    <name type="common">Vanilla</name>
    <dbReference type="NCBI Taxonomy" id="51239"/>
    <lineage>
        <taxon>Eukaryota</taxon>
        <taxon>Viridiplantae</taxon>
        <taxon>Streptophyta</taxon>
        <taxon>Embryophyta</taxon>
        <taxon>Tracheophyta</taxon>
        <taxon>Spermatophyta</taxon>
        <taxon>Magnoliopsida</taxon>
        <taxon>Liliopsida</taxon>
        <taxon>Asparagales</taxon>
        <taxon>Orchidaceae</taxon>
        <taxon>Vanilloideae</taxon>
        <taxon>Vanilleae</taxon>
        <taxon>Vanilla</taxon>
    </lineage>
</organism>
<dbReference type="GO" id="GO:0005504">
    <property type="term" value="F:fatty acid binding"/>
    <property type="evidence" value="ECO:0007669"/>
    <property type="project" value="InterPro"/>
</dbReference>
<dbReference type="Proteomes" id="UP000639772">
    <property type="component" value="Chromosome 6"/>
</dbReference>
<keyword evidence="2" id="KW-1133">Transmembrane helix</keyword>
<dbReference type="SMART" id="SM00499">
    <property type="entry name" value="AAI"/>
    <property type="match status" value="1"/>
</dbReference>
<keyword evidence="2" id="KW-0472">Membrane</keyword>
<dbReference type="CDD" id="cd04660">
    <property type="entry name" value="nsLTP_like"/>
    <property type="match status" value="1"/>
</dbReference>
<evidence type="ECO:0000259" key="3">
    <source>
        <dbReference type="SMART" id="SM00499"/>
    </source>
</evidence>
<proteinExistence type="predicted"/>
<dbReference type="PANTHER" id="PTHR33122">
    <property type="entry name" value="LIPID BINDING PROTEIN-RELATED"/>
    <property type="match status" value="1"/>
</dbReference>
<name>A0A835UZR9_VANPL</name>